<dbReference type="Proteomes" id="UP000827872">
    <property type="component" value="Linkage Group LG05"/>
</dbReference>
<sequence>MKATMTNVSEGASNSYQIHSTALVQLTEKDIGSKLTCKIQHPSLSKPLEQRFDLNKVLRVAPKVTLTTSHTSPIPLNRSVMLTCKADNFYPRNISVSWWRSDYSNYTKNSSHSKENKNKTFHLHLPLPAQQASKMETTYMCRVIHDSEKIYYASLTLKFGMPPEGSAGYFLLFCLWTGLFLGKIVAAVLLLYLFWKISISKINTRTLTKRDSSK</sequence>
<protein>
    <submittedName>
        <fullName evidence="1">Uncharacterized protein</fullName>
    </submittedName>
</protein>
<evidence type="ECO:0000313" key="2">
    <source>
        <dbReference type="Proteomes" id="UP000827872"/>
    </source>
</evidence>
<accession>A0ACB8F790</accession>
<comment type="caution">
    <text evidence="1">The sequence shown here is derived from an EMBL/GenBank/DDBJ whole genome shotgun (WGS) entry which is preliminary data.</text>
</comment>
<name>A0ACB8F790_9SAUR</name>
<evidence type="ECO:0000313" key="1">
    <source>
        <dbReference type="EMBL" id="KAH8000945.1"/>
    </source>
</evidence>
<dbReference type="EMBL" id="CM037618">
    <property type="protein sequence ID" value="KAH8000945.1"/>
    <property type="molecule type" value="Genomic_DNA"/>
</dbReference>
<keyword evidence="2" id="KW-1185">Reference proteome</keyword>
<proteinExistence type="predicted"/>
<reference evidence="1" key="1">
    <citation type="submission" date="2021-08" db="EMBL/GenBank/DDBJ databases">
        <title>The first chromosome-level gecko genome reveals the dynamic sex chromosomes of Neotropical dwarf geckos (Sphaerodactylidae: Sphaerodactylus).</title>
        <authorList>
            <person name="Pinto B.J."/>
            <person name="Keating S.E."/>
            <person name="Gamble T."/>
        </authorList>
    </citation>
    <scope>NUCLEOTIDE SEQUENCE</scope>
    <source>
        <strain evidence="1">TG3544</strain>
    </source>
</reference>
<organism evidence="1 2">
    <name type="scientific">Sphaerodactylus townsendi</name>
    <dbReference type="NCBI Taxonomy" id="933632"/>
    <lineage>
        <taxon>Eukaryota</taxon>
        <taxon>Metazoa</taxon>
        <taxon>Chordata</taxon>
        <taxon>Craniata</taxon>
        <taxon>Vertebrata</taxon>
        <taxon>Euteleostomi</taxon>
        <taxon>Lepidosauria</taxon>
        <taxon>Squamata</taxon>
        <taxon>Bifurcata</taxon>
        <taxon>Gekkota</taxon>
        <taxon>Sphaerodactylidae</taxon>
        <taxon>Sphaerodactylus</taxon>
    </lineage>
</organism>
<gene>
    <name evidence="1" type="ORF">K3G42_030077</name>
</gene>